<evidence type="ECO:0000313" key="8">
    <source>
        <dbReference type="EMBL" id="CUS22443.1"/>
    </source>
</evidence>
<dbReference type="PANTHER" id="PTHR22731:SF3">
    <property type="entry name" value="RIBONUCLEASES P_MRP PROTEIN SUBUNIT POP1"/>
    <property type="match status" value="1"/>
</dbReference>
<dbReference type="AlphaFoldDB" id="A0A0P1KRP4"/>
<accession>A0A0P1KRP4</accession>
<reference evidence="9" key="1">
    <citation type="submission" date="2015-10" db="EMBL/GenBank/DDBJ databases">
        <authorList>
            <person name="Devillers H."/>
        </authorList>
    </citation>
    <scope>NUCLEOTIDE SEQUENCE [LARGE SCALE GENOMIC DNA]</scope>
</reference>
<dbReference type="InterPro" id="IPR055079">
    <property type="entry name" value="POP1_C"/>
</dbReference>
<dbReference type="InterPro" id="IPR039182">
    <property type="entry name" value="Pop1"/>
</dbReference>
<evidence type="ECO:0000313" key="9">
    <source>
        <dbReference type="Proteomes" id="UP000236544"/>
    </source>
</evidence>
<comment type="subcellular location">
    <subcellularLocation>
        <location evidence="1">Nucleus</location>
    </subcellularLocation>
</comment>
<feature type="domain" description="POP1 C-terminal" evidence="7">
    <location>
        <begin position="787"/>
        <end position="841"/>
    </location>
</feature>
<evidence type="ECO:0000259" key="6">
    <source>
        <dbReference type="Pfam" id="PF08170"/>
    </source>
</evidence>
<dbReference type="Pfam" id="PF22770">
    <property type="entry name" value="POP1_C"/>
    <property type="match status" value="1"/>
</dbReference>
<feature type="domain" description="POPLD" evidence="6">
    <location>
        <begin position="528"/>
        <end position="634"/>
    </location>
</feature>
<dbReference type="OrthoDB" id="442863at2759"/>
<feature type="region of interest" description="Disordered" evidence="4">
    <location>
        <begin position="109"/>
        <end position="130"/>
    </location>
</feature>
<keyword evidence="2" id="KW-0819">tRNA processing</keyword>
<keyword evidence="3" id="KW-0539">Nucleus</keyword>
<evidence type="ECO:0000259" key="7">
    <source>
        <dbReference type="Pfam" id="PF22770"/>
    </source>
</evidence>
<dbReference type="Pfam" id="PF08170">
    <property type="entry name" value="POPLD"/>
    <property type="match status" value="1"/>
</dbReference>
<keyword evidence="9" id="KW-1185">Reference proteome</keyword>
<organism evidence="8 9">
    <name type="scientific">Lachancea quebecensis</name>
    <dbReference type="NCBI Taxonomy" id="1654605"/>
    <lineage>
        <taxon>Eukaryota</taxon>
        <taxon>Fungi</taxon>
        <taxon>Dikarya</taxon>
        <taxon>Ascomycota</taxon>
        <taxon>Saccharomycotina</taxon>
        <taxon>Saccharomycetes</taxon>
        <taxon>Saccharomycetales</taxon>
        <taxon>Saccharomycetaceae</taxon>
        <taxon>Lachancea</taxon>
    </lineage>
</organism>
<dbReference type="InterPro" id="IPR027266">
    <property type="entry name" value="TrmE/GcvT-like"/>
</dbReference>
<evidence type="ECO:0000256" key="2">
    <source>
        <dbReference type="ARBA" id="ARBA00022694"/>
    </source>
</evidence>
<evidence type="ECO:0000259" key="5">
    <source>
        <dbReference type="Pfam" id="PF06978"/>
    </source>
</evidence>
<dbReference type="InterPro" id="IPR012590">
    <property type="entry name" value="POPLD_dom"/>
</dbReference>
<dbReference type="InterPro" id="IPR009723">
    <property type="entry name" value="Pop1_N"/>
</dbReference>
<gene>
    <name evidence="8" type="ORF">LAQU0_S05e05468g</name>
</gene>
<feature type="domain" description="Pop1 N-terminal" evidence="5">
    <location>
        <begin position="51"/>
        <end position="288"/>
    </location>
</feature>
<evidence type="ECO:0000256" key="1">
    <source>
        <dbReference type="ARBA" id="ARBA00004123"/>
    </source>
</evidence>
<dbReference type="Proteomes" id="UP000236544">
    <property type="component" value="Unassembled WGS sequence"/>
</dbReference>
<sequence>MSGKKVRSQNQLYRRRKVQDARNIRTEALKSGAQASQELSESGGMLRVPEFMASRQFEVKQLQIAMHKSKSASSTRVFQALPRKLRRRTASHNVKRIPKRLRNRALREMQKSDQAVTRGTEKPSRQRRNGLTAKQLYKARMTVKLLRLAARSKSMKLAFPAQVTGSQTKLRQRIRALQKSLRAEAKTGTALLRNNQMGSYDCTGVGTLAPRPVGRIKYMKRQRVFTWLPTHVWNAKRSHMLKRWGYQMPWSPTQKCFKLTHRIGGNTAASDGALCCDSSYMGTMIVASNDTEALRLLAQQLTNRRASLDKYRVSGHWFEGLIYDEKSEAVGPGEMLWISVNKFLLRLHPAIYPRVFEQISRANSEKKFLIQDCRFSVASITLSGGKSLNALSQILRSTTSSKSYDQLKTVAYVTDSSVLPQRTAFAFEAIDPRHLSNPRNLPKDNINADDILKLQAEYPREEIARVLGKLSDPDQREMSYKNQQTLKQLAQRRRKLLESTSRTNAIPHDAKEDPSIPIAIFKQPRQKSWVVLLPWFWLLPLWYQLNRVSRVYHMGLRQLQQLSFEQRRLYFPDDYPFTQAGYDENSIFKHTSQEALWKRKPTGKRVNYDKISGIHAENPVLFPGEIGDPFSCDWRLLQILRNGVEFLRSRDQGPIRMYDPERTSQFDQLNARKLMYINDVIDLYSDVQDKKLTPSALPVGIFTKPVKGTDFGCSQYSDSPRTQIVTTPLPVVAVSCVLQERGHPRDFARVYAIPPQDTDYWLSIVNVRARSNGKRDHDTVQPVPGVQDLIGFVTSGTFHLGDGKGACTAFIAAQEACKSSHNYVLIRNIGTNVYRVAEWEQITL</sequence>
<dbReference type="GO" id="GO:0001682">
    <property type="term" value="P:tRNA 5'-leader removal"/>
    <property type="evidence" value="ECO:0007669"/>
    <property type="project" value="InterPro"/>
</dbReference>
<evidence type="ECO:0000256" key="4">
    <source>
        <dbReference type="SAM" id="MobiDB-lite"/>
    </source>
</evidence>
<evidence type="ECO:0000256" key="3">
    <source>
        <dbReference type="ARBA" id="ARBA00023242"/>
    </source>
</evidence>
<dbReference type="EMBL" id="LN890537">
    <property type="protein sequence ID" value="CUS22443.1"/>
    <property type="molecule type" value="Genomic_DNA"/>
</dbReference>
<proteinExistence type="predicted"/>
<dbReference type="GO" id="GO:0000172">
    <property type="term" value="C:ribonuclease MRP complex"/>
    <property type="evidence" value="ECO:0007669"/>
    <property type="project" value="InterPro"/>
</dbReference>
<dbReference type="Gene3D" id="3.30.1360.120">
    <property type="entry name" value="Probable tRNA modification gtpase trme, domain 1"/>
    <property type="match status" value="1"/>
</dbReference>
<dbReference type="PANTHER" id="PTHR22731">
    <property type="entry name" value="RIBONUCLEASES P/MRP PROTEIN SUBUNIT POP1"/>
    <property type="match status" value="1"/>
</dbReference>
<dbReference type="SUPFAM" id="SSF103025">
    <property type="entry name" value="Folate-binding domain"/>
    <property type="match status" value="1"/>
</dbReference>
<name>A0A0P1KRP4_9SACH</name>
<dbReference type="GO" id="GO:0005655">
    <property type="term" value="C:nucleolar ribonuclease P complex"/>
    <property type="evidence" value="ECO:0007669"/>
    <property type="project" value="InterPro"/>
</dbReference>
<protein>
    <submittedName>
        <fullName evidence="8">LAQU0S05e05468g1_1</fullName>
    </submittedName>
</protein>
<dbReference type="Pfam" id="PF06978">
    <property type="entry name" value="POP1_N"/>
    <property type="match status" value="1"/>
</dbReference>